<comment type="caution">
    <text evidence="1">The sequence shown here is derived from an EMBL/GenBank/DDBJ whole genome shotgun (WGS) entry which is preliminary data.</text>
</comment>
<gene>
    <name evidence="1" type="ORF">GJV76_10480</name>
</gene>
<sequence length="144" mass="17006">MNTNDKKMVSRQSKTTRKIVKTLSIYLTESESEQFEKVIEKYQVRNKSNFVISRILNNQIKSVIIDPIAIEYHSRLTQLINHFKAIAVNYNTLVQKSQEQDKKLEVYQQLFKETIDLSKLCKDIITLTLDFEKIVIDKQKEYDS</sequence>
<organism evidence="1 2">
    <name type="scientific">Myroides albus</name>
    <dbReference type="NCBI Taxonomy" id="2562892"/>
    <lineage>
        <taxon>Bacteria</taxon>
        <taxon>Pseudomonadati</taxon>
        <taxon>Bacteroidota</taxon>
        <taxon>Flavobacteriia</taxon>
        <taxon>Flavobacteriales</taxon>
        <taxon>Flavobacteriaceae</taxon>
        <taxon>Myroides</taxon>
    </lineage>
</organism>
<dbReference type="Pfam" id="PF19514">
    <property type="entry name" value="MobC_2"/>
    <property type="match status" value="1"/>
</dbReference>
<evidence type="ECO:0008006" key="3">
    <source>
        <dbReference type="Google" id="ProtNLM"/>
    </source>
</evidence>
<name>A0A6I3LRE5_9FLAO</name>
<keyword evidence="2" id="KW-1185">Reference proteome</keyword>
<accession>A0A6I3LRE5</accession>
<evidence type="ECO:0000313" key="1">
    <source>
        <dbReference type="EMBL" id="MTG98545.1"/>
    </source>
</evidence>
<dbReference type="OrthoDB" id="1451385at2"/>
<dbReference type="EMBL" id="WMJX01000022">
    <property type="protein sequence ID" value="MTG98545.1"/>
    <property type="molecule type" value="Genomic_DNA"/>
</dbReference>
<dbReference type="RefSeq" id="WP_155092568.1">
    <property type="nucleotide sequence ID" value="NZ_WMJX01000022.1"/>
</dbReference>
<dbReference type="Proteomes" id="UP000438760">
    <property type="component" value="Unassembled WGS sequence"/>
</dbReference>
<evidence type="ECO:0000313" key="2">
    <source>
        <dbReference type="Proteomes" id="UP000438760"/>
    </source>
</evidence>
<reference evidence="1 2" key="1">
    <citation type="submission" date="2019-11" db="EMBL/GenBank/DDBJ databases">
        <title>Genome of Strain BIT-d1.</title>
        <authorList>
            <person name="Yang Y."/>
        </authorList>
    </citation>
    <scope>NUCLEOTIDE SEQUENCE [LARGE SCALE GENOMIC DNA]</scope>
    <source>
        <strain evidence="1 2">BIT-d1</strain>
    </source>
</reference>
<dbReference type="InterPro" id="IPR045788">
    <property type="entry name" value="MobC_2"/>
</dbReference>
<proteinExistence type="predicted"/>
<protein>
    <recommendedName>
        <fullName evidence="3">Mobilization protein</fullName>
    </recommendedName>
</protein>
<dbReference type="AlphaFoldDB" id="A0A6I3LRE5"/>